<dbReference type="EC" id="7.-.-.-" evidence="8"/>
<feature type="binding site" evidence="8">
    <location>
        <position position="416"/>
    </location>
    <ligand>
        <name>[4Fe-4S] cluster</name>
        <dbReference type="ChEBI" id="CHEBI:49883"/>
        <label>1</label>
    </ligand>
</feature>
<comment type="function">
    <text evidence="8">Part of a membrane-bound complex that couples electron transfer with translocation of ions across the membrane.</text>
</comment>
<dbReference type="GO" id="GO:0005886">
    <property type="term" value="C:plasma membrane"/>
    <property type="evidence" value="ECO:0007669"/>
    <property type="project" value="UniProtKB-SubCell"/>
</dbReference>
<dbReference type="InterPro" id="IPR010208">
    <property type="entry name" value="Ion_transpt_RnfC/RsxC"/>
</dbReference>
<feature type="binding site" evidence="8">
    <location>
        <position position="412"/>
    </location>
    <ligand>
        <name>[4Fe-4S] cluster</name>
        <dbReference type="ChEBI" id="CHEBI:49883"/>
        <label>2</label>
    </ligand>
</feature>
<keyword evidence="3 8" id="KW-0479">Metal-binding</keyword>
<gene>
    <name evidence="10" type="primary">rnfC_1</name>
    <name evidence="8" type="synonym">rnfC</name>
    <name evidence="10" type="ORF">BWY41_01657</name>
</gene>
<dbReference type="Proteomes" id="UP000485569">
    <property type="component" value="Unassembled WGS sequence"/>
</dbReference>
<dbReference type="InterPro" id="IPR011538">
    <property type="entry name" value="Nuo51_FMN-bd"/>
</dbReference>
<dbReference type="AlphaFoldDB" id="A0A1V5SLS3"/>
<evidence type="ECO:0000256" key="2">
    <source>
        <dbReference type="ARBA" id="ARBA00022485"/>
    </source>
</evidence>
<protein>
    <recommendedName>
        <fullName evidence="8">Ion-translocating oxidoreductase complex subunit C</fullName>
        <ecNumber evidence="8">7.-.-.-</ecNumber>
    </recommendedName>
    <alternativeName>
        <fullName evidence="8">Rnf electron transport complex subunit C</fullName>
    </alternativeName>
</protein>
<name>A0A1V5SLS3_9BACT</name>
<keyword evidence="8" id="KW-1278">Translocase</keyword>
<proteinExistence type="inferred from homology"/>
<dbReference type="PROSITE" id="PS51379">
    <property type="entry name" value="4FE4S_FER_2"/>
    <property type="match status" value="2"/>
</dbReference>
<dbReference type="PANTHER" id="PTHR43034">
    <property type="entry name" value="ION-TRANSLOCATING OXIDOREDUCTASE COMPLEX SUBUNIT C"/>
    <property type="match status" value="1"/>
</dbReference>
<dbReference type="EMBL" id="MWBQ01000159">
    <property type="protein sequence ID" value="OQA55427.1"/>
    <property type="molecule type" value="Genomic_DNA"/>
</dbReference>
<evidence type="ECO:0000256" key="6">
    <source>
        <dbReference type="ARBA" id="ARBA00023004"/>
    </source>
</evidence>
<dbReference type="Gene3D" id="3.40.50.11540">
    <property type="entry name" value="NADH-ubiquinone oxidoreductase 51kDa subunit"/>
    <property type="match status" value="1"/>
</dbReference>
<dbReference type="Gene3D" id="3.30.70.20">
    <property type="match status" value="1"/>
</dbReference>
<dbReference type="InterPro" id="IPR017896">
    <property type="entry name" value="4Fe4S_Fe-S-bd"/>
</dbReference>
<comment type="caution">
    <text evidence="10">The sequence shown here is derived from an EMBL/GenBank/DDBJ whole genome shotgun (WGS) entry which is preliminary data.</text>
</comment>
<keyword evidence="8" id="KW-1003">Cell membrane</keyword>
<dbReference type="InterPro" id="IPR019554">
    <property type="entry name" value="Soluble_ligand-bd"/>
</dbReference>
<evidence type="ECO:0000256" key="3">
    <source>
        <dbReference type="ARBA" id="ARBA00022723"/>
    </source>
</evidence>
<keyword evidence="7 8" id="KW-0411">Iron-sulfur</keyword>
<feature type="binding site" evidence="8">
    <location>
        <position position="377"/>
    </location>
    <ligand>
        <name>[4Fe-4S] cluster</name>
        <dbReference type="ChEBI" id="CHEBI:49883"/>
        <label>2</label>
    </ligand>
</feature>
<keyword evidence="4 8" id="KW-0677">Repeat</keyword>
<dbReference type="InterPro" id="IPR037225">
    <property type="entry name" value="Nuo51_FMN-bd_sf"/>
</dbReference>
<keyword evidence="1 8" id="KW-0813">Transport</keyword>
<comment type="cofactor">
    <cofactor evidence="8">
        <name>[4Fe-4S] cluster</name>
        <dbReference type="ChEBI" id="CHEBI:49883"/>
    </cofactor>
    <text evidence="8">Binds 2 [4Fe-4S] clusters per subunit.</text>
</comment>
<keyword evidence="2 8" id="KW-0004">4Fe-4S</keyword>
<dbReference type="GO" id="GO:0022900">
    <property type="term" value="P:electron transport chain"/>
    <property type="evidence" value="ECO:0007669"/>
    <property type="project" value="UniProtKB-UniRule"/>
</dbReference>
<evidence type="ECO:0000313" key="10">
    <source>
        <dbReference type="EMBL" id="OQA55427.1"/>
    </source>
</evidence>
<keyword evidence="8" id="KW-0472">Membrane</keyword>
<reference evidence="10" key="1">
    <citation type="submission" date="2017-02" db="EMBL/GenBank/DDBJ databases">
        <title>Delving into the versatile metabolic prowess of the omnipresent phylum Bacteroidetes.</title>
        <authorList>
            <person name="Nobu M.K."/>
            <person name="Mei R."/>
            <person name="Narihiro T."/>
            <person name="Kuroda K."/>
            <person name="Liu W.-T."/>
        </authorList>
    </citation>
    <scope>NUCLEOTIDE SEQUENCE</scope>
    <source>
        <strain evidence="10">ADurb.Bin276</strain>
    </source>
</reference>
<comment type="subcellular location">
    <subcellularLocation>
        <location evidence="8">Cell membrane</location>
        <topology evidence="8">Peripheral membrane protein</topology>
    </subcellularLocation>
</comment>
<comment type="subunit">
    <text evidence="8">The complex is composed of six subunits: RnfA, RnfB, RnfC, RnfD, RnfE and RnfG.</text>
</comment>
<dbReference type="InterPro" id="IPR026902">
    <property type="entry name" value="RnfC_N"/>
</dbReference>
<dbReference type="SUPFAM" id="SSF46548">
    <property type="entry name" value="alpha-helical ferredoxin"/>
    <property type="match status" value="1"/>
</dbReference>
<feature type="binding site" evidence="8">
    <location>
        <position position="406"/>
    </location>
    <ligand>
        <name>[4Fe-4S] cluster</name>
        <dbReference type="ChEBI" id="CHEBI:49883"/>
        <label>2</label>
    </ligand>
</feature>
<comment type="similarity">
    <text evidence="8">Belongs to the 4Fe4S bacterial-type ferredoxin family. RnfC subfamily.</text>
</comment>
<dbReference type="Pfam" id="PF01512">
    <property type="entry name" value="Complex1_51K"/>
    <property type="match status" value="1"/>
</dbReference>
<evidence type="ECO:0000256" key="5">
    <source>
        <dbReference type="ARBA" id="ARBA00022982"/>
    </source>
</evidence>
<evidence type="ECO:0000256" key="7">
    <source>
        <dbReference type="ARBA" id="ARBA00023014"/>
    </source>
</evidence>
<sequence length="442" mass="48183">MIGKLFHGGIHPPTFKDLTAQKPIKKFPSPDKVYLPLLQHTGTPLQPLVKKGDLVKRGQKIADADAFVTAPLHSPIAGKVLGIEECPHPTRGKFGAIVIENSGSQEDEINGILFQEEIERMDPKSIQNWIREGGFVGLGGAAFPTHVKVSPPSGKKIDTLIINGAECEPFITCDHRVMMERTDFILTGAYLLARACGAQKIIFGIEKNKPDCIEKITGSIHKVPLPTQVSPLPVLYPQGSEKHLILTILGKEVPPGGLPLDVQVVVSNVQTAWAIGRKAQEGIPLIERIITLTGNSLNNPENLDVPIGVRLLDLVDFCGGFQVPPEKTIMGGPMTGIAQVTLEVPVVKGTSGFVFFRENVVKEEYSCIRCGRCVDHCPMYLLPTDLFRYAEYGDFEEAKKQRALDCIECGSCSYVCPAGIPITHYIKIAKAEILLRAKKGGK</sequence>
<keyword evidence="5 8" id="KW-0249">Electron transport</keyword>
<dbReference type="Pfam" id="PF13375">
    <property type="entry name" value="RnfC_N"/>
    <property type="match status" value="1"/>
</dbReference>
<keyword evidence="6 8" id="KW-0408">Iron</keyword>
<dbReference type="PROSITE" id="PS00198">
    <property type="entry name" value="4FE4S_FER_1"/>
    <property type="match status" value="1"/>
</dbReference>
<dbReference type="GO" id="GO:0046872">
    <property type="term" value="F:metal ion binding"/>
    <property type="evidence" value="ECO:0007669"/>
    <property type="project" value="UniProtKB-KW"/>
</dbReference>
<dbReference type="Pfam" id="PF10531">
    <property type="entry name" value="SLBB"/>
    <property type="match status" value="1"/>
</dbReference>
<feature type="binding site" evidence="8">
    <location>
        <position position="373"/>
    </location>
    <ligand>
        <name>[4Fe-4S] cluster</name>
        <dbReference type="ChEBI" id="CHEBI:49883"/>
        <label>1</label>
    </ligand>
</feature>
<evidence type="ECO:0000256" key="8">
    <source>
        <dbReference type="HAMAP-Rule" id="MF_00461"/>
    </source>
</evidence>
<evidence type="ECO:0000256" key="4">
    <source>
        <dbReference type="ARBA" id="ARBA00022737"/>
    </source>
</evidence>
<dbReference type="GO" id="GO:0051539">
    <property type="term" value="F:4 iron, 4 sulfur cluster binding"/>
    <property type="evidence" value="ECO:0007669"/>
    <property type="project" value="UniProtKB-KW"/>
</dbReference>
<dbReference type="NCBIfam" id="TIGR01945">
    <property type="entry name" value="rnfC"/>
    <property type="match status" value="1"/>
</dbReference>
<feature type="binding site" evidence="8">
    <location>
        <position position="409"/>
    </location>
    <ligand>
        <name>[4Fe-4S] cluster</name>
        <dbReference type="ChEBI" id="CHEBI:49883"/>
        <label>2</label>
    </ligand>
</feature>
<feature type="binding site" evidence="8">
    <location>
        <position position="367"/>
    </location>
    <ligand>
        <name>[4Fe-4S] cluster</name>
        <dbReference type="ChEBI" id="CHEBI:49883"/>
        <label>1</label>
    </ligand>
</feature>
<evidence type="ECO:0000256" key="1">
    <source>
        <dbReference type="ARBA" id="ARBA00022448"/>
    </source>
</evidence>
<evidence type="ECO:0000259" key="9">
    <source>
        <dbReference type="PROSITE" id="PS51379"/>
    </source>
</evidence>
<dbReference type="PANTHER" id="PTHR43034:SF2">
    <property type="entry name" value="ION-TRANSLOCATING OXIDOREDUCTASE COMPLEX SUBUNIT C"/>
    <property type="match status" value="1"/>
</dbReference>
<organism evidence="10">
    <name type="scientific">Candidatus Atribacter allofermentans</name>
    <dbReference type="NCBI Taxonomy" id="1852833"/>
    <lineage>
        <taxon>Bacteria</taxon>
        <taxon>Pseudomonadati</taxon>
        <taxon>Atribacterota</taxon>
        <taxon>Atribacteria</taxon>
        <taxon>Atribacterales</taxon>
        <taxon>Atribacteraceae</taxon>
        <taxon>Atribacter</taxon>
    </lineage>
</organism>
<dbReference type="InterPro" id="IPR017900">
    <property type="entry name" value="4Fe4S_Fe_S_CS"/>
</dbReference>
<accession>A0A1V5SLS3</accession>
<dbReference type="SUPFAM" id="SSF142019">
    <property type="entry name" value="Nqo1 FMN-binding domain-like"/>
    <property type="match status" value="1"/>
</dbReference>
<dbReference type="GO" id="GO:0009055">
    <property type="term" value="F:electron transfer activity"/>
    <property type="evidence" value="ECO:0007669"/>
    <property type="project" value="InterPro"/>
</dbReference>
<dbReference type="NCBIfam" id="NF003454">
    <property type="entry name" value="PRK05035.1"/>
    <property type="match status" value="1"/>
</dbReference>
<feature type="domain" description="4Fe-4S ferredoxin-type" evidence="9">
    <location>
        <begin position="357"/>
        <end position="387"/>
    </location>
</feature>
<feature type="domain" description="4Fe-4S ferredoxin-type" evidence="9">
    <location>
        <begin position="396"/>
        <end position="426"/>
    </location>
</feature>
<dbReference type="Pfam" id="PF13534">
    <property type="entry name" value="Fer4_17"/>
    <property type="match status" value="1"/>
</dbReference>
<feature type="binding site" evidence="8">
    <location>
        <position position="370"/>
    </location>
    <ligand>
        <name>[4Fe-4S] cluster</name>
        <dbReference type="ChEBI" id="CHEBI:49883"/>
        <label>1</label>
    </ligand>
</feature>
<dbReference type="HAMAP" id="MF_00461">
    <property type="entry name" value="RsxC_RnfC"/>
    <property type="match status" value="1"/>
</dbReference>